<dbReference type="Gene3D" id="2.120.10.30">
    <property type="entry name" value="TolB, C-terminal domain"/>
    <property type="match status" value="1"/>
</dbReference>
<evidence type="ECO:0000313" key="4">
    <source>
        <dbReference type="Proteomes" id="UP000295150"/>
    </source>
</evidence>
<dbReference type="InterPro" id="IPR012938">
    <property type="entry name" value="Glc/Sorbosone_DH"/>
</dbReference>
<dbReference type="SUPFAM" id="SSF50952">
    <property type="entry name" value="Soluble quinoprotein glucose dehydrogenase"/>
    <property type="match status" value="1"/>
</dbReference>
<reference evidence="3 4" key="1">
    <citation type="submission" date="2019-03" db="EMBL/GenBank/DDBJ databases">
        <title>Freshwater and sediment microbial communities from various areas in North America, analyzing microbe dynamics in response to fracking.</title>
        <authorList>
            <person name="Lamendella R."/>
        </authorList>
    </citation>
    <scope>NUCLEOTIDE SEQUENCE [LARGE SCALE GENOMIC DNA]</scope>
    <source>
        <strain evidence="3 4">1_TX</strain>
    </source>
</reference>
<dbReference type="InterPro" id="IPR011042">
    <property type="entry name" value="6-blade_b-propeller_TolB-like"/>
</dbReference>
<comment type="caution">
    <text evidence="3">The sequence shown here is derived from an EMBL/GenBank/DDBJ whole genome shotgun (WGS) entry which is preliminary data.</text>
</comment>
<gene>
    <name evidence="3" type="ORF">DFO68_12129</name>
</gene>
<feature type="signal peptide" evidence="1">
    <location>
        <begin position="1"/>
        <end position="30"/>
    </location>
</feature>
<dbReference type="PANTHER" id="PTHR33546:SF1">
    <property type="entry name" value="LARGE, MULTIFUNCTIONAL SECRETED PROTEIN"/>
    <property type="match status" value="1"/>
</dbReference>
<name>A0A4R6H106_9GAMM</name>
<evidence type="ECO:0000259" key="2">
    <source>
        <dbReference type="Pfam" id="PF07995"/>
    </source>
</evidence>
<protein>
    <submittedName>
        <fullName evidence="3">Glucose/sorbosone dehydrogenase</fullName>
    </submittedName>
</protein>
<proteinExistence type="predicted"/>
<dbReference type="InterPro" id="IPR011041">
    <property type="entry name" value="Quinoprot_gluc/sorb_DH_b-prop"/>
</dbReference>
<dbReference type="PANTHER" id="PTHR33546">
    <property type="entry name" value="LARGE, MULTIFUNCTIONAL SECRETED PROTEIN-RELATED"/>
    <property type="match status" value="1"/>
</dbReference>
<keyword evidence="1" id="KW-0732">Signal</keyword>
<dbReference type="Pfam" id="PF07995">
    <property type="entry name" value="GSDH"/>
    <property type="match status" value="1"/>
</dbReference>
<dbReference type="Proteomes" id="UP000295150">
    <property type="component" value="Unassembled WGS sequence"/>
</dbReference>
<sequence>MSVRLPACVQRVSLLAALLMTPLLTTPARAQEAAQTTVAVAGTSQRLEAPAGAHIAKLVALDNPRLISLSHDGEMFIGSQADTVYRLTPPYDNAQELVRLDDYPHSAVRRGEALYVATTDALLRADYHTGATLDADDFHQVAAIPGGGGHNSRSLSLGPDGRLYLSLGIQGNCSNQYLGGDYPFDDRRGGVMVLDESGAKPAWRPYVSGLRNPVGLAWRDDGTLYANNNGPDHWGFKRPREVLVRAEPGRFFGMPWFQWIDGEVKRDNCIDTAPPKPASAVTPPVATFPARSAPMGLTFLPDGHPLGVDLISVLHGSWGTAPTGSASGDPATRREPALMGVRLDADGHHGKVMPLVTGFQDAEGRRWARPVGVVVGPDNTVYFTTDAGETGLYRLTVGD</sequence>
<feature type="domain" description="Glucose/Sorbosone dehydrogenase" evidence="2">
    <location>
        <begin position="138"/>
        <end position="300"/>
    </location>
</feature>
<dbReference type="OrthoDB" id="9770043at2"/>
<organism evidence="3 4">
    <name type="scientific">Halomonas ventosae</name>
    <dbReference type="NCBI Taxonomy" id="229007"/>
    <lineage>
        <taxon>Bacteria</taxon>
        <taxon>Pseudomonadati</taxon>
        <taxon>Pseudomonadota</taxon>
        <taxon>Gammaproteobacteria</taxon>
        <taxon>Oceanospirillales</taxon>
        <taxon>Halomonadaceae</taxon>
        <taxon>Halomonas</taxon>
    </lineage>
</organism>
<keyword evidence="4" id="KW-1185">Reference proteome</keyword>
<evidence type="ECO:0000313" key="3">
    <source>
        <dbReference type="EMBL" id="TDO01484.1"/>
    </source>
</evidence>
<evidence type="ECO:0000256" key="1">
    <source>
        <dbReference type="SAM" id="SignalP"/>
    </source>
</evidence>
<feature type="chain" id="PRO_5020830306" evidence="1">
    <location>
        <begin position="31"/>
        <end position="399"/>
    </location>
</feature>
<dbReference type="RefSeq" id="WP_133484045.1">
    <property type="nucleotide sequence ID" value="NZ_SNWH01000021.1"/>
</dbReference>
<accession>A0A4R6H106</accession>
<dbReference type="AlphaFoldDB" id="A0A4R6H106"/>
<dbReference type="EMBL" id="SNWH01000021">
    <property type="protein sequence ID" value="TDO01484.1"/>
    <property type="molecule type" value="Genomic_DNA"/>
</dbReference>